<evidence type="ECO:0000313" key="2">
    <source>
        <dbReference type="Proteomes" id="UP000675664"/>
    </source>
</evidence>
<dbReference type="AlphaFoldDB" id="A0A8J7W0H0"/>
<proteinExistence type="predicted"/>
<dbReference type="RefSeq" id="WP_227018231.1">
    <property type="nucleotide sequence ID" value="NZ_JAGSND010000005.1"/>
</dbReference>
<reference evidence="1" key="1">
    <citation type="submission" date="2021-04" db="EMBL/GenBank/DDBJ databases">
        <title>Sinoanaerobacter chloroacetimidivorans sp. nov., an obligate anaerobic bacterium isolated from anaerobic sludge.</title>
        <authorList>
            <person name="Bao Y."/>
        </authorList>
    </citation>
    <scope>NUCLEOTIDE SEQUENCE</scope>
    <source>
        <strain evidence="1">BAD-6</strain>
    </source>
</reference>
<reference evidence="1" key="2">
    <citation type="submission" date="2021-04" db="EMBL/GenBank/DDBJ databases">
        <authorList>
            <person name="Liu J."/>
        </authorList>
    </citation>
    <scope>NUCLEOTIDE SEQUENCE</scope>
    <source>
        <strain evidence="1">BAD-6</strain>
    </source>
</reference>
<comment type="caution">
    <text evidence="1">The sequence shown here is derived from an EMBL/GenBank/DDBJ whole genome shotgun (WGS) entry which is preliminary data.</text>
</comment>
<dbReference type="EMBL" id="JAGSND010000005">
    <property type="protein sequence ID" value="MBR0598101.1"/>
    <property type="molecule type" value="Genomic_DNA"/>
</dbReference>
<protein>
    <submittedName>
        <fullName evidence="1">Uncharacterized protein</fullName>
    </submittedName>
</protein>
<evidence type="ECO:0000313" key="1">
    <source>
        <dbReference type="EMBL" id="MBR0598101.1"/>
    </source>
</evidence>
<organism evidence="1 2">
    <name type="scientific">Sinanaerobacter chloroacetimidivorans</name>
    <dbReference type="NCBI Taxonomy" id="2818044"/>
    <lineage>
        <taxon>Bacteria</taxon>
        <taxon>Bacillati</taxon>
        <taxon>Bacillota</taxon>
        <taxon>Clostridia</taxon>
        <taxon>Peptostreptococcales</taxon>
        <taxon>Anaerovoracaceae</taxon>
        <taxon>Sinanaerobacter</taxon>
    </lineage>
</organism>
<sequence length="162" mass="18607">MKLNNMNYNLKMNTFDLNNIVDGDILSIPVEDPDLKMTLAEQICDIAGNCDWVLPDSNRTKINLCVDMLSDNLETTLQLEVHPPLWTREEIESVIESMANPDTPIFADEPETPRDLYNFIFGMAQLHNENKLIMEDNTDFLEVQLSETEIKALQPVITQYMN</sequence>
<dbReference type="Proteomes" id="UP000675664">
    <property type="component" value="Unassembled WGS sequence"/>
</dbReference>
<accession>A0A8J7W0H0</accession>
<keyword evidence="2" id="KW-1185">Reference proteome</keyword>
<name>A0A8J7W0H0_9FIRM</name>
<gene>
    <name evidence="1" type="ORF">KCX82_09470</name>
</gene>